<dbReference type="Proteomes" id="UP000054408">
    <property type="component" value="Unassembled WGS sequence"/>
</dbReference>
<evidence type="ECO:0000256" key="2">
    <source>
        <dbReference type="SAM" id="Phobius"/>
    </source>
</evidence>
<protein>
    <recommendedName>
        <fullName evidence="3">DUF7630 domain-containing protein</fullName>
    </recommendedName>
</protein>
<keyword evidence="1" id="KW-0732">Signal</keyword>
<reference evidence="4 5" key="1">
    <citation type="submission" date="2010-05" db="EMBL/GenBank/DDBJ databases">
        <title>The Genome Sequence of Thecamonas trahens ATCC 50062.</title>
        <authorList>
            <consortium name="The Broad Institute Genome Sequencing Platform"/>
            <person name="Russ C."/>
            <person name="Cuomo C."/>
            <person name="Shea T."/>
            <person name="Young S.K."/>
            <person name="Zeng Q."/>
            <person name="Koehrsen M."/>
            <person name="Haas B."/>
            <person name="Borodovsky M."/>
            <person name="Guigo R."/>
            <person name="Alvarado L."/>
            <person name="Berlin A."/>
            <person name="Bochicchio J."/>
            <person name="Borenstein D."/>
            <person name="Chapman S."/>
            <person name="Chen Z."/>
            <person name="Freedman E."/>
            <person name="Gellesch M."/>
            <person name="Goldberg J."/>
            <person name="Griggs A."/>
            <person name="Gujja S."/>
            <person name="Heilman E."/>
            <person name="Heiman D."/>
            <person name="Hepburn T."/>
            <person name="Howarth C."/>
            <person name="Jen D."/>
            <person name="Larson L."/>
            <person name="Mehta T."/>
            <person name="Park D."/>
            <person name="Pearson M."/>
            <person name="Roberts A."/>
            <person name="Saif S."/>
            <person name="Shenoy N."/>
            <person name="Sisk P."/>
            <person name="Stolte C."/>
            <person name="Sykes S."/>
            <person name="Thomson T."/>
            <person name="Walk T."/>
            <person name="White J."/>
            <person name="Yandava C."/>
            <person name="Burger G."/>
            <person name="Gray M.W."/>
            <person name="Holland P.W.H."/>
            <person name="King N."/>
            <person name="Lang F.B.F."/>
            <person name="Roger A.J."/>
            <person name="Ruiz-Trillo I."/>
            <person name="Lander E."/>
            <person name="Nusbaum C."/>
        </authorList>
    </citation>
    <scope>NUCLEOTIDE SEQUENCE [LARGE SCALE GENOMIC DNA]</scope>
    <source>
        <strain evidence="4 5">ATCC 50062</strain>
    </source>
</reference>
<dbReference type="InterPro" id="IPR011050">
    <property type="entry name" value="Pectin_lyase_fold/virulence"/>
</dbReference>
<dbReference type="Pfam" id="PF13517">
    <property type="entry name" value="FG-GAP_3"/>
    <property type="match status" value="4"/>
</dbReference>
<name>A0A0L0DSK7_THETB</name>
<feature type="transmembrane region" description="Helical" evidence="2">
    <location>
        <begin position="1377"/>
        <end position="1398"/>
    </location>
</feature>
<feature type="transmembrane region" description="Helical" evidence="2">
    <location>
        <begin position="1747"/>
        <end position="1768"/>
    </location>
</feature>
<dbReference type="SUPFAM" id="SSF51126">
    <property type="entry name" value="Pectin lyase-like"/>
    <property type="match status" value="1"/>
</dbReference>
<dbReference type="Pfam" id="PF24633">
    <property type="entry name" value="DUF7630"/>
    <property type="match status" value="1"/>
</dbReference>
<feature type="transmembrane region" description="Helical" evidence="2">
    <location>
        <begin position="1611"/>
        <end position="1635"/>
    </location>
</feature>
<organism evidence="4 5">
    <name type="scientific">Thecamonas trahens ATCC 50062</name>
    <dbReference type="NCBI Taxonomy" id="461836"/>
    <lineage>
        <taxon>Eukaryota</taxon>
        <taxon>Apusozoa</taxon>
        <taxon>Apusomonadida</taxon>
        <taxon>Apusomonadidae</taxon>
        <taxon>Thecamonas</taxon>
    </lineage>
</organism>
<dbReference type="OrthoDB" id="10022113at2759"/>
<keyword evidence="5" id="KW-1185">Reference proteome</keyword>
<keyword evidence="2" id="KW-0812">Transmembrane</keyword>
<evidence type="ECO:0000256" key="1">
    <source>
        <dbReference type="ARBA" id="ARBA00022729"/>
    </source>
</evidence>
<keyword evidence="2" id="KW-0472">Membrane</keyword>
<dbReference type="Gene3D" id="2.130.10.130">
    <property type="entry name" value="Integrin alpha, N-terminal"/>
    <property type="match status" value="2"/>
</dbReference>
<evidence type="ECO:0000313" key="5">
    <source>
        <dbReference type="Proteomes" id="UP000054408"/>
    </source>
</evidence>
<feature type="transmembrane region" description="Helical" evidence="2">
    <location>
        <begin position="1719"/>
        <end position="1735"/>
    </location>
</feature>
<dbReference type="RefSeq" id="XP_013753244.1">
    <property type="nucleotide sequence ID" value="XM_013897790.1"/>
</dbReference>
<dbReference type="InterPro" id="IPR028994">
    <property type="entry name" value="Integrin_alpha_N"/>
</dbReference>
<dbReference type="InterPro" id="IPR013517">
    <property type="entry name" value="FG-GAP"/>
</dbReference>
<evidence type="ECO:0000313" key="4">
    <source>
        <dbReference type="EMBL" id="KNC55192.1"/>
    </source>
</evidence>
<feature type="transmembrane region" description="Helical" evidence="2">
    <location>
        <begin position="1515"/>
        <end position="1536"/>
    </location>
</feature>
<gene>
    <name evidence="4" type="ORF">AMSG_10810</name>
</gene>
<keyword evidence="2" id="KW-1133">Transmembrane helix</keyword>
<accession>A0A0L0DSK7</accession>
<dbReference type="InterPro" id="IPR056047">
    <property type="entry name" value="CRMPA-like_DUF7630"/>
</dbReference>
<dbReference type="PANTHER" id="PTHR11319">
    <property type="entry name" value="G PROTEIN-COUPLED RECEPTOR-RELATED"/>
    <property type="match status" value="1"/>
</dbReference>
<feature type="transmembrane region" description="Helical" evidence="2">
    <location>
        <begin position="1556"/>
        <end position="1580"/>
    </location>
</feature>
<dbReference type="Gene3D" id="2.160.20.10">
    <property type="entry name" value="Single-stranded right-handed beta-helix, Pectin lyase-like"/>
    <property type="match status" value="1"/>
</dbReference>
<sequence length="1862" mass="192238">MVGVSASGLFCLSETTVTATPFTSVARDDDGYSALLAADFFGSGYKSMVYAANGEIRWVPNTGSGPDDFGSSFPVMTLPVETNFENRVKLMFAVDVDLDGDLDIVVVHEAIGVRWANNTVIDTSGVFSPAGTIHSLFSEDSPVAQMADANNDGRPDMLLSYGSIIKVLTHPGAELVNELGILWPETVLTPVASARTAALVDWDKDGVLDVLYAADGHGIRWFRATSPGVYVGSSTSLLTVVQQVAVSHVADINADGSDDLLYATTGSILSLTSGGPASASQLASVFYVYQMETGSVSGDGDLVDIIVSTTTSVGFVPALAPGVYGTFVEIGRPASSGGPIVFAAYAFDFVTGPGISFVAATMANSTDNLAMYLREDSGSFTVPVVRDSTPRACLTVVVADFDGDLSADIALGCTDGFVLWYPNTDMSGQFYARQVVTSSLVTAAIAATDIDHDGDRDLVLLSFDSLYVSINSNGAGMFLAPSAAFNDVGMGVHMEMEDVNGDGAIDAVVLDGSSDKIYIYWGTTAAPYFTARTEVPLPASSVSMFGLGDMSGDGRVDLAFSHVNGLTYLPGVATSPYFSTGSAVAILSTVGYLGNQLVIADFDGDGYGDLAVAARNYRARVFTNPGATPSPAPWGGPNLSTGTDSSSVAVADFDGDGDLDAITIIDETETAIDWARTFGTATHLRRNGYTLGVPKRRNLDLSKSECKVQGNTSLACVEASLAGLARCTTDTLLLPAGRYTGCRRDRGLKITRPIRIEPAESAPARVVLDCEDSGVLYSMEVLETDSFAVGQLDLARVDVRRTRSATHSLVGGQGLRASGANTRILLHDSSISGSQAAAMTTMTADEGRGGCVAISSGGRLEASGSTIGPCTAIDYGGGVFVRDPTSSVVLDGCQLVGSSAGRSGGGVYASAGAAVTLISTNVTNNHAMAGSGGGMYVDAASSLQTTDSWVEGNEASAGGGGIFIELPSSDEDSAGVSRVASSVVGSNTARFGGGMALFSRSGAEAAALAPASWAYPVPGAGVVGNVTLESVAFVGNSARHYGGGMASCHHSSAVQVVKSGSWSGNLASSSRAAPAQDLFVCNKSVVEMLPSGLGAGISWHGPLQRLEWVERASTEFASGLRPSAKIRGLGTLNHVHADGLVRIEVSYTAATDAIRTNAVVQTTLAAADVDLPQTVVAVVTPALDSVPLPVGLSVGVASSANVAQLRATSVVTACPAEFGAVDAVVGGEASKVCIRCADGTFSTELSFAACKPVKPCPDTAVDVAPSGTTAVECVCRAGFMYAGRSVVDPLVDDIVCVPCPAGGKCLGGNGRPEPLPEFFATGNASFVRCKRPSACPGGVARACAVGHDGYMCNVCKKGYYSNSARECVACPSGASGILSGGLVVLLAAVAAVAVGVGLSVAKSREMVGGGAAMGGAGGDIEGGGGEVEAKEASETEKAKAALPRTERLRMRSVPPSISMVLVVFQVIGLLADVPFAWSSSAESTMGTFNVANIDVNLFASECALENFQTKYVVSVLLPLGLMCVACGGVILLRGLVKGGWMPGGFAALGEASIKTVLDAAVFAVAPLLYIPLARATFVLFDCTRLPNGTIVLDVDPGVECFDSTWWGVAPVGFLGLGLFVMGVPGYFLVCLMSHADDLLNPSTFARYGGLYKLYRVSHYWGGVVDLGKRLVVVAVATFASEHQLVLIGVLMAVFLASMLWVSSAAPFYFPLYNKLDMRLTLVLVAILVLGGASYAERHTGSSQSDQVILGVLVATLVVLAVVAVHAVATDLMQIRKARKARYSAFGERQQRMVAQLKREALEATGEESVAIDAALTALRQRQHAGWSPSASRIEPAFKPAVVLDGDAAASGSSPSPVRAWAC</sequence>
<dbReference type="PANTHER" id="PTHR11319:SF35">
    <property type="entry name" value="OUTER MEMBRANE PROTEIN PMPC-RELATED"/>
    <property type="match status" value="1"/>
</dbReference>
<dbReference type="InterPro" id="IPR012334">
    <property type="entry name" value="Pectin_lyas_fold"/>
</dbReference>
<dbReference type="EMBL" id="GL349496">
    <property type="protein sequence ID" value="KNC55192.1"/>
    <property type="molecule type" value="Genomic_DNA"/>
</dbReference>
<dbReference type="GeneID" id="25568944"/>
<feature type="transmembrane region" description="Helical" evidence="2">
    <location>
        <begin position="1684"/>
        <end position="1707"/>
    </location>
</feature>
<dbReference type="Gene3D" id="2.10.50.10">
    <property type="entry name" value="Tumor Necrosis Factor Receptor, subunit A, domain 2"/>
    <property type="match status" value="1"/>
</dbReference>
<dbReference type="SUPFAM" id="SSF69318">
    <property type="entry name" value="Integrin alpha N-terminal domain"/>
    <property type="match status" value="3"/>
</dbReference>
<evidence type="ECO:0000259" key="3">
    <source>
        <dbReference type="Pfam" id="PF24633"/>
    </source>
</evidence>
<proteinExistence type="predicted"/>
<feature type="domain" description="DUF7630" evidence="3">
    <location>
        <begin position="1326"/>
        <end position="1370"/>
    </location>
</feature>
<feature type="transmembrane region" description="Helical" evidence="2">
    <location>
        <begin position="1457"/>
        <end position="1477"/>
    </location>
</feature>